<organism evidence="1 2">
    <name type="scientific">Primorskyibacter sedentarius</name>
    <dbReference type="NCBI Taxonomy" id="745311"/>
    <lineage>
        <taxon>Bacteria</taxon>
        <taxon>Pseudomonadati</taxon>
        <taxon>Pseudomonadota</taxon>
        <taxon>Alphaproteobacteria</taxon>
        <taxon>Rhodobacterales</taxon>
        <taxon>Roseobacteraceae</taxon>
        <taxon>Primorskyibacter</taxon>
    </lineage>
</organism>
<evidence type="ECO:0000313" key="2">
    <source>
        <dbReference type="Proteomes" id="UP000295696"/>
    </source>
</evidence>
<comment type="caution">
    <text evidence="1">The sequence shown here is derived from an EMBL/GenBank/DDBJ whole genome shotgun (WGS) entry which is preliminary data.</text>
</comment>
<reference evidence="1 2" key="1">
    <citation type="submission" date="2019-03" db="EMBL/GenBank/DDBJ databases">
        <title>Genomic Encyclopedia of Type Strains, Phase IV (KMG-IV): sequencing the most valuable type-strain genomes for metagenomic binning, comparative biology and taxonomic classification.</title>
        <authorList>
            <person name="Goeker M."/>
        </authorList>
    </citation>
    <scope>NUCLEOTIDE SEQUENCE [LARGE SCALE GENOMIC DNA]</scope>
    <source>
        <strain evidence="1 2">DSM 104836</strain>
    </source>
</reference>
<gene>
    <name evidence="1" type="ORF">EDD52_109161</name>
</gene>
<dbReference type="EMBL" id="SLZU01000009">
    <property type="protein sequence ID" value="TCS62421.1"/>
    <property type="molecule type" value="Genomic_DNA"/>
</dbReference>
<name>A0A4V2UNT7_9RHOB</name>
<evidence type="ECO:0000313" key="1">
    <source>
        <dbReference type="EMBL" id="TCS62421.1"/>
    </source>
</evidence>
<dbReference type="RefSeq" id="WP_132245849.1">
    <property type="nucleotide sequence ID" value="NZ_SLZU01000009.1"/>
</dbReference>
<accession>A0A4V2UNT7</accession>
<proteinExistence type="predicted"/>
<evidence type="ECO:0008006" key="3">
    <source>
        <dbReference type="Google" id="ProtNLM"/>
    </source>
</evidence>
<dbReference type="AlphaFoldDB" id="A0A4V2UNT7"/>
<sequence length="76" mass="8836">MSFQISMSQYSTNTSFPRLIRALKGMRVALRTPFDERHDALTAEVDRLRALDDEALARLGIKRQDILWHVFSCKKL</sequence>
<protein>
    <recommendedName>
        <fullName evidence="3">DUF1127 domain-containing protein</fullName>
    </recommendedName>
</protein>
<dbReference type="OrthoDB" id="7869910at2"/>
<keyword evidence="2" id="KW-1185">Reference proteome</keyword>
<dbReference type="Proteomes" id="UP000295696">
    <property type="component" value="Unassembled WGS sequence"/>
</dbReference>